<dbReference type="InterPro" id="IPR002545">
    <property type="entry name" value="CheW-lke_dom"/>
</dbReference>
<comment type="caution">
    <text evidence="2">The sequence shown here is derived from an EMBL/GenBank/DDBJ whole genome shotgun (WGS) entry which is preliminary data.</text>
</comment>
<dbReference type="InterPro" id="IPR039315">
    <property type="entry name" value="CheW"/>
</dbReference>
<dbReference type="PANTHER" id="PTHR22617:SF23">
    <property type="entry name" value="CHEMOTAXIS PROTEIN CHEW"/>
    <property type="match status" value="1"/>
</dbReference>
<keyword evidence="3" id="KW-1185">Reference proteome</keyword>
<accession>A0ABM8VIQ3</accession>
<dbReference type="Proteomes" id="UP000730618">
    <property type="component" value="Unassembled WGS sequence"/>
</dbReference>
<feature type="domain" description="CheW-like" evidence="1">
    <location>
        <begin position="6"/>
        <end position="144"/>
    </location>
</feature>
<reference evidence="2 3" key="1">
    <citation type="submission" date="2021-06" db="EMBL/GenBank/DDBJ databases">
        <authorList>
            <person name="Criscuolo A."/>
        </authorList>
    </citation>
    <scope>NUCLEOTIDE SEQUENCE [LARGE SCALE GENOMIC DNA]</scope>
    <source>
        <strain evidence="3">CIP 111802</strain>
    </source>
</reference>
<dbReference type="EMBL" id="CAJVCE010000008">
    <property type="protein sequence ID" value="CAG7644450.1"/>
    <property type="molecule type" value="Genomic_DNA"/>
</dbReference>
<proteinExistence type="predicted"/>
<sequence length="144" mass="16271">MQGTGLEQYIEFGIGNEHYAIRIQDIHEIIKLQDITEIPNVLPYVRGVINLRGKIVPVISLRGLFRLEDQQYTKQTRIIVVHQMEEKIGIVVDRVNKVTTFSDIQSPPERVGGNDGHLFTGIGLTKSGLVGILKMDEVLLHEQE</sequence>
<evidence type="ECO:0000313" key="2">
    <source>
        <dbReference type="EMBL" id="CAG7644450.1"/>
    </source>
</evidence>
<dbReference type="SMART" id="SM00260">
    <property type="entry name" value="CheW"/>
    <property type="match status" value="1"/>
</dbReference>
<dbReference type="PROSITE" id="PS50851">
    <property type="entry name" value="CHEW"/>
    <property type="match status" value="1"/>
</dbReference>
<evidence type="ECO:0000313" key="3">
    <source>
        <dbReference type="Proteomes" id="UP000730618"/>
    </source>
</evidence>
<evidence type="ECO:0000259" key="1">
    <source>
        <dbReference type="PROSITE" id="PS50851"/>
    </source>
</evidence>
<gene>
    <name evidence="2" type="primary">cheW_2</name>
    <name evidence="2" type="ORF">PAECIP111802_03270</name>
</gene>
<name>A0ABM8VIQ3_9BACL</name>
<dbReference type="PANTHER" id="PTHR22617">
    <property type="entry name" value="CHEMOTAXIS SENSOR HISTIDINE KINASE-RELATED"/>
    <property type="match status" value="1"/>
</dbReference>
<organism evidence="2 3">
    <name type="scientific">Paenibacillus allorhizosphaerae</name>
    <dbReference type="NCBI Taxonomy" id="2849866"/>
    <lineage>
        <taxon>Bacteria</taxon>
        <taxon>Bacillati</taxon>
        <taxon>Bacillota</taxon>
        <taxon>Bacilli</taxon>
        <taxon>Bacillales</taxon>
        <taxon>Paenibacillaceae</taxon>
        <taxon>Paenibacillus</taxon>
    </lineage>
</organism>
<protein>
    <submittedName>
        <fullName evidence="2">Chemotaxis protein CheW</fullName>
    </submittedName>
</protein>
<dbReference type="RefSeq" id="WP_218099577.1">
    <property type="nucleotide sequence ID" value="NZ_CAJVCE010000008.1"/>
</dbReference>
<dbReference type="Pfam" id="PF01584">
    <property type="entry name" value="CheW"/>
    <property type="match status" value="1"/>
</dbReference>